<dbReference type="GO" id="GO:0046872">
    <property type="term" value="F:metal ion binding"/>
    <property type="evidence" value="ECO:0007669"/>
    <property type="project" value="UniProtKB-KW"/>
</dbReference>
<dbReference type="Pfam" id="PF00753">
    <property type="entry name" value="Lactamase_B"/>
    <property type="match status" value="1"/>
</dbReference>
<accession>A0A249L418</accession>
<keyword evidence="3 6" id="KW-0378">Hydrolase</keyword>
<dbReference type="SUPFAM" id="SSF56281">
    <property type="entry name" value="Metallo-hydrolase/oxidoreductase"/>
    <property type="match status" value="1"/>
</dbReference>
<dbReference type="PANTHER" id="PTHR46233:SF3">
    <property type="entry name" value="HYDROXYACYLGLUTATHIONE HYDROLASE GLOC"/>
    <property type="match status" value="1"/>
</dbReference>
<dbReference type="GO" id="GO:0016787">
    <property type="term" value="F:hydrolase activity"/>
    <property type="evidence" value="ECO:0007669"/>
    <property type="project" value="UniProtKB-KW"/>
</dbReference>
<comment type="cofactor">
    <cofactor evidence="1">
        <name>Zn(2+)</name>
        <dbReference type="ChEBI" id="CHEBI:29105"/>
    </cofactor>
</comment>
<reference evidence="6 7" key="1">
    <citation type="submission" date="2016-07" db="EMBL/GenBank/DDBJ databases">
        <title>High microdiversification within the ubiquitous acI lineage of Actinobacteria.</title>
        <authorList>
            <person name="Neuenschwander S.M."/>
            <person name="Salcher M."/>
            <person name="Ghai R."/>
            <person name="Pernthaler J."/>
        </authorList>
    </citation>
    <scope>NUCLEOTIDE SEQUENCE [LARGE SCALE GENOMIC DNA]</scope>
    <source>
        <strain evidence="6">MMS-IIB-91</strain>
    </source>
</reference>
<feature type="domain" description="Metallo-beta-lactamase" evidence="5">
    <location>
        <begin position="12"/>
        <end position="203"/>
    </location>
</feature>
<keyword evidence="4" id="KW-0862">Zinc</keyword>
<dbReference type="InterPro" id="IPR051453">
    <property type="entry name" value="MBL_Glyoxalase_II"/>
</dbReference>
<evidence type="ECO:0000313" key="7">
    <source>
        <dbReference type="Proteomes" id="UP000217210"/>
    </source>
</evidence>
<evidence type="ECO:0000256" key="3">
    <source>
        <dbReference type="ARBA" id="ARBA00022801"/>
    </source>
</evidence>
<dbReference type="EMBL" id="CP016779">
    <property type="protein sequence ID" value="ASY23830.1"/>
    <property type="molecule type" value="Genomic_DNA"/>
</dbReference>
<dbReference type="PANTHER" id="PTHR46233">
    <property type="entry name" value="HYDROXYACYLGLUTATHIONE HYDROLASE GLOC"/>
    <property type="match status" value="1"/>
</dbReference>
<name>A0A249L418_9ACTN</name>
<gene>
    <name evidence="6" type="ORF">B1sIIB91_02735</name>
</gene>
<dbReference type="Gene3D" id="3.60.15.10">
    <property type="entry name" value="Ribonuclease Z/Hydroxyacylglutathione hydrolase-like"/>
    <property type="match status" value="1"/>
</dbReference>
<dbReference type="CDD" id="cd06262">
    <property type="entry name" value="metallo-hydrolase-like_MBL-fold"/>
    <property type="match status" value="1"/>
</dbReference>
<dbReference type="InterPro" id="IPR036866">
    <property type="entry name" value="RibonucZ/Hydroxyglut_hydro"/>
</dbReference>
<sequence length="229" mass="24873">MLIDRVVAAYFETNCWIMATGAGQEAIIVDPGIGKPNLVKSIVEKVQEHNLKPVAVLITHGHLDHMFSVLPLTKEIPMRTYITGLDRFLLSDPMGALDRGGVSQQLISAFGSNFKEPDDVVELEDFSHFEVAGLDIGPIFAPGHTKGSVVFTVNDEQLISGDVLFAGGIGRTDLPTGSAADMRKTLRERILTLPDGLNVLPGHGGQTTIAIERVRNPYLQSDFLDQIGR</sequence>
<dbReference type="Proteomes" id="UP000217210">
    <property type="component" value="Chromosome"/>
</dbReference>
<dbReference type="AlphaFoldDB" id="A0A249L418"/>
<dbReference type="InterPro" id="IPR001279">
    <property type="entry name" value="Metallo-B-lactamas"/>
</dbReference>
<proteinExistence type="predicted"/>
<evidence type="ECO:0000313" key="6">
    <source>
        <dbReference type="EMBL" id="ASY23830.1"/>
    </source>
</evidence>
<evidence type="ECO:0000256" key="2">
    <source>
        <dbReference type="ARBA" id="ARBA00022723"/>
    </source>
</evidence>
<keyword evidence="2" id="KW-0479">Metal-binding</keyword>
<dbReference type="SMART" id="SM00849">
    <property type="entry name" value="Lactamase_B"/>
    <property type="match status" value="1"/>
</dbReference>
<evidence type="ECO:0000256" key="4">
    <source>
        <dbReference type="ARBA" id="ARBA00022833"/>
    </source>
</evidence>
<dbReference type="KEGG" id="nab:B1sIIB91_02735"/>
<dbReference type="OrthoDB" id="9802991at2"/>
<keyword evidence="7" id="KW-1185">Reference proteome</keyword>
<protein>
    <submittedName>
        <fullName evidence="6">Metallohydrolase</fullName>
    </submittedName>
</protein>
<organism evidence="6 7">
    <name type="scientific">Candidatus Nanopelagicus abundans</name>
    <dbReference type="NCBI Taxonomy" id="1884916"/>
    <lineage>
        <taxon>Bacteria</taxon>
        <taxon>Bacillati</taxon>
        <taxon>Actinomycetota</taxon>
        <taxon>Actinomycetes</taxon>
        <taxon>Candidatus Nanopelagicales</taxon>
        <taxon>Candidatus Nanopelagicaceae</taxon>
        <taxon>Candidatus Nanopelagicus</taxon>
    </lineage>
</organism>
<evidence type="ECO:0000259" key="5">
    <source>
        <dbReference type="SMART" id="SM00849"/>
    </source>
</evidence>
<dbReference type="RefSeq" id="WP_095688105.1">
    <property type="nucleotide sequence ID" value="NZ_CP016779.1"/>
</dbReference>
<evidence type="ECO:0000256" key="1">
    <source>
        <dbReference type="ARBA" id="ARBA00001947"/>
    </source>
</evidence>